<evidence type="ECO:0000256" key="2">
    <source>
        <dbReference type="ARBA" id="ARBA00004123"/>
    </source>
</evidence>
<dbReference type="Pfam" id="PF12407">
    <property type="entry name" value="Abdominal-A"/>
    <property type="match status" value="1"/>
</dbReference>
<dbReference type="AlphaFoldDB" id="A0AAG5CN71"/>
<dbReference type="GO" id="GO:0000122">
    <property type="term" value="P:negative regulation of transcription by RNA polymerase II"/>
    <property type="evidence" value="ECO:0007669"/>
    <property type="project" value="TreeGrafter"/>
</dbReference>
<sequence length="328" mass="35440">MYPFVSNHPNTHTSYSTMPGFSGLDDKSCSRYTDSVMNSYPPMGVPGSASIAQFYQQAAAVSAASAGVGVDSLGSACSQLSSSVGGGQSGLPDITRHPWLVTASQSALQKFASTDWMSNPFDRVVCGDFAGPNGCPRRRGRQTYTRFQTLELEKEFHFNHYLTRRRRIEIAHALCLTERQIKIWFQNRRMKLKKELRAVKEINEQARREREEQDKMKNESLKSAQQHHSQKQSQQEHTIVGSQQSNNGSGTGGGAGGGGGGAGSGGGGTGSLGSHLHHPSIVSQNDLKLGLGGMGVGVGGNLSMMGGLDNKTNQDILKAVMQHNKRWD</sequence>
<comment type="subcellular location">
    <subcellularLocation>
        <location evidence="2 9 10">Nucleus</location>
    </subcellularLocation>
</comment>
<feature type="compositionally biased region" description="Basic and acidic residues" evidence="11">
    <location>
        <begin position="206"/>
        <end position="220"/>
    </location>
</feature>
<organism evidence="13 14">
    <name type="scientific">Anopheles atroparvus</name>
    <name type="common">European mosquito</name>
    <dbReference type="NCBI Taxonomy" id="41427"/>
    <lineage>
        <taxon>Eukaryota</taxon>
        <taxon>Metazoa</taxon>
        <taxon>Ecdysozoa</taxon>
        <taxon>Arthropoda</taxon>
        <taxon>Hexapoda</taxon>
        <taxon>Insecta</taxon>
        <taxon>Pterygota</taxon>
        <taxon>Neoptera</taxon>
        <taxon>Endopterygota</taxon>
        <taxon>Diptera</taxon>
        <taxon>Nematocera</taxon>
        <taxon>Culicoidea</taxon>
        <taxon>Culicidae</taxon>
        <taxon>Anophelinae</taxon>
        <taxon>Anopheles</taxon>
    </lineage>
</organism>
<feature type="compositionally biased region" description="Gly residues" evidence="11">
    <location>
        <begin position="249"/>
        <end position="271"/>
    </location>
</feature>
<dbReference type="SUPFAM" id="SSF46689">
    <property type="entry name" value="Homeodomain-like"/>
    <property type="match status" value="1"/>
</dbReference>
<dbReference type="InterPro" id="IPR022132">
    <property type="entry name" value="Abdominal-A"/>
</dbReference>
<feature type="compositionally biased region" description="Low complexity" evidence="11">
    <location>
        <begin position="222"/>
        <end position="248"/>
    </location>
</feature>
<evidence type="ECO:0000256" key="1">
    <source>
        <dbReference type="ARBA" id="ARBA00003263"/>
    </source>
</evidence>
<proteinExistence type="inferred from homology"/>
<dbReference type="GO" id="GO:0000981">
    <property type="term" value="F:DNA-binding transcription factor activity, RNA polymerase II-specific"/>
    <property type="evidence" value="ECO:0007669"/>
    <property type="project" value="InterPro"/>
</dbReference>
<keyword evidence="6 9" id="KW-0371">Homeobox</keyword>
<feature type="region of interest" description="Disordered" evidence="11">
    <location>
        <begin position="206"/>
        <end position="278"/>
    </location>
</feature>
<evidence type="ECO:0000256" key="11">
    <source>
        <dbReference type="SAM" id="MobiDB-lite"/>
    </source>
</evidence>
<keyword evidence="5 9" id="KW-0238">DNA-binding</keyword>
<keyword evidence="4" id="KW-0217">Developmental protein</keyword>
<dbReference type="GO" id="GO:0005634">
    <property type="term" value="C:nucleus"/>
    <property type="evidence" value="ECO:0007669"/>
    <property type="project" value="UniProtKB-SubCell"/>
</dbReference>
<protein>
    <recommendedName>
        <fullName evidence="8">Homeobox protein abdominal-A homolog</fullName>
    </recommendedName>
</protein>
<dbReference type="SMART" id="SM00389">
    <property type="entry name" value="HOX"/>
    <property type="match status" value="1"/>
</dbReference>
<keyword evidence="7 9" id="KW-0539">Nucleus</keyword>
<evidence type="ECO:0000256" key="10">
    <source>
        <dbReference type="RuleBase" id="RU000682"/>
    </source>
</evidence>
<dbReference type="PROSITE" id="PS50071">
    <property type="entry name" value="HOMEOBOX_2"/>
    <property type="match status" value="1"/>
</dbReference>
<dbReference type="InterPro" id="IPR001356">
    <property type="entry name" value="HD"/>
</dbReference>
<dbReference type="Gene3D" id="1.10.10.60">
    <property type="entry name" value="Homeodomain-like"/>
    <property type="match status" value="1"/>
</dbReference>
<accession>A0AAG5CN71</accession>
<evidence type="ECO:0000256" key="7">
    <source>
        <dbReference type="ARBA" id="ARBA00023242"/>
    </source>
</evidence>
<evidence type="ECO:0000313" key="13">
    <source>
        <dbReference type="EnsemblMetazoa" id="ENSAATROPP000260"/>
    </source>
</evidence>
<comment type="similarity">
    <text evidence="3">Belongs to the Antp homeobox family.</text>
</comment>
<name>A0AAG5CN71_ANOAO</name>
<dbReference type="InterPro" id="IPR017970">
    <property type="entry name" value="Homeobox_CS"/>
</dbReference>
<dbReference type="GO" id="GO:0000978">
    <property type="term" value="F:RNA polymerase II cis-regulatory region sequence-specific DNA binding"/>
    <property type="evidence" value="ECO:0007669"/>
    <property type="project" value="TreeGrafter"/>
</dbReference>
<dbReference type="InterPro" id="IPR009057">
    <property type="entry name" value="Homeodomain-like_sf"/>
</dbReference>
<dbReference type="InterPro" id="IPR050296">
    <property type="entry name" value="Antp_homeobox"/>
</dbReference>
<dbReference type="PANTHER" id="PTHR45659">
    <property type="entry name" value="HOMEOBOX PROTEIN HOX"/>
    <property type="match status" value="1"/>
</dbReference>
<dbReference type="Proteomes" id="UP000075880">
    <property type="component" value="Unassembled WGS sequence"/>
</dbReference>
<evidence type="ECO:0000256" key="3">
    <source>
        <dbReference type="ARBA" id="ARBA00009107"/>
    </source>
</evidence>
<evidence type="ECO:0000259" key="12">
    <source>
        <dbReference type="PROSITE" id="PS50071"/>
    </source>
</evidence>
<dbReference type="FunFam" id="1.10.10.60:FF:000317">
    <property type="entry name" value="homeobox protein abdominal-A"/>
    <property type="match status" value="1"/>
</dbReference>
<dbReference type="GO" id="GO:0009952">
    <property type="term" value="P:anterior/posterior pattern specification"/>
    <property type="evidence" value="ECO:0007669"/>
    <property type="project" value="TreeGrafter"/>
</dbReference>
<dbReference type="PANTHER" id="PTHR45659:SF4">
    <property type="entry name" value="HOMEOBOX PROTEIN ABDOMINAL-A"/>
    <property type="match status" value="1"/>
</dbReference>
<evidence type="ECO:0000256" key="5">
    <source>
        <dbReference type="ARBA" id="ARBA00023125"/>
    </source>
</evidence>
<evidence type="ECO:0000256" key="4">
    <source>
        <dbReference type="ARBA" id="ARBA00022473"/>
    </source>
</evidence>
<dbReference type="PROSITE" id="PS00027">
    <property type="entry name" value="HOMEOBOX_1"/>
    <property type="match status" value="1"/>
</dbReference>
<evidence type="ECO:0000256" key="9">
    <source>
        <dbReference type="PROSITE-ProRule" id="PRU00108"/>
    </source>
</evidence>
<evidence type="ECO:0000256" key="6">
    <source>
        <dbReference type="ARBA" id="ARBA00023155"/>
    </source>
</evidence>
<reference evidence="13" key="1">
    <citation type="submission" date="2024-04" db="UniProtKB">
        <authorList>
            <consortium name="EnsemblMetazoa"/>
        </authorList>
    </citation>
    <scope>IDENTIFICATION</scope>
    <source>
        <strain evidence="13">EBRO</strain>
    </source>
</reference>
<feature type="domain" description="Homeobox" evidence="12">
    <location>
        <begin position="135"/>
        <end position="195"/>
    </location>
</feature>
<dbReference type="PRINTS" id="PR00024">
    <property type="entry name" value="HOMEOBOX"/>
</dbReference>
<feature type="DNA-binding region" description="Homeobox" evidence="9">
    <location>
        <begin position="137"/>
        <end position="196"/>
    </location>
</feature>
<dbReference type="CDD" id="cd00086">
    <property type="entry name" value="homeodomain"/>
    <property type="match status" value="1"/>
</dbReference>
<evidence type="ECO:0000313" key="14">
    <source>
        <dbReference type="Proteomes" id="UP000075880"/>
    </source>
</evidence>
<dbReference type="EnsemblMetazoa" id="ENSAATROPT000275">
    <property type="protein sequence ID" value="ENSAATROPP000260"/>
    <property type="gene ID" value="ENSAATROPG000225"/>
</dbReference>
<dbReference type="Pfam" id="PF00046">
    <property type="entry name" value="Homeodomain"/>
    <property type="match status" value="1"/>
</dbReference>
<comment type="function">
    <text evidence="1">Sequence-specific transcription factor which is part of a developmental regulatory system that provides cells with specific positional identities on the anterior-posterior axis.</text>
</comment>
<keyword evidence="14" id="KW-1185">Reference proteome</keyword>
<evidence type="ECO:0000256" key="8">
    <source>
        <dbReference type="ARBA" id="ARBA00072555"/>
    </source>
</evidence>
<dbReference type="InterPro" id="IPR020479">
    <property type="entry name" value="HD_metazoa"/>
</dbReference>